<dbReference type="AlphaFoldDB" id="A0A7J0G3P8"/>
<dbReference type="Pfam" id="PF17919">
    <property type="entry name" value="RT_RNaseH_2"/>
    <property type="match status" value="1"/>
</dbReference>
<dbReference type="InterPro" id="IPR041577">
    <property type="entry name" value="RT_RNaseH_2"/>
</dbReference>
<dbReference type="Gene3D" id="2.40.70.10">
    <property type="entry name" value="Acid Proteases"/>
    <property type="match status" value="1"/>
</dbReference>
<evidence type="ECO:0000313" key="4">
    <source>
        <dbReference type="Proteomes" id="UP000585474"/>
    </source>
</evidence>
<dbReference type="OrthoDB" id="1746852at2759"/>
<feature type="domain" description="Reverse transcriptase/retrotransposon-derived protein RNase H-like" evidence="2">
    <location>
        <begin position="314"/>
        <end position="392"/>
    </location>
</feature>
<dbReference type="InterPro" id="IPR021109">
    <property type="entry name" value="Peptidase_aspartic_dom_sf"/>
</dbReference>
<dbReference type="PANTHER" id="PTHR48475:SF2">
    <property type="entry name" value="RIBONUCLEASE H"/>
    <property type="match status" value="1"/>
</dbReference>
<dbReference type="InterPro" id="IPR043502">
    <property type="entry name" value="DNA/RNA_pol_sf"/>
</dbReference>
<accession>A0A7J0G3P8</accession>
<evidence type="ECO:0000256" key="1">
    <source>
        <dbReference type="SAM" id="MobiDB-lite"/>
    </source>
</evidence>
<evidence type="ECO:0000259" key="2">
    <source>
        <dbReference type="Pfam" id="PF17919"/>
    </source>
</evidence>
<dbReference type="Proteomes" id="UP000585474">
    <property type="component" value="Unassembled WGS sequence"/>
</dbReference>
<comment type="caution">
    <text evidence="3">The sequence shown here is derived from an EMBL/GenBank/DDBJ whole genome shotgun (WGS) entry which is preliminary data.</text>
</comment>
<dbReference type="SUPFAM" id="SSF56672">
    <property type="entry name" value="DNA/RNA polymerases"/>
    <property type="match status" value="1"/>
</dbReference>
<feature type="region of interest" description="Disordered" evidence="1">
    <location>
        <begin position="16"/>
        <end position="39"/>
    </location>
</feature>
<protein>
    <recommendedName>
        <fullName evidence="2">Reverse transcriptase/retrotransposon-derived protein RNase H-like domain-containing protein</fullName>
    </recommendedName>
</protein>
<keyword evidence="4" id="KW-1185">Reference proteome</keyword>
<dbReference type="PANTHER" id="PTHR48475">
    <property type="entry name" value="RIBONUCLEASE H"/>
    <property type="match status" value="1"/>
</dbReference>
<name>A0A7J0G3P8_9ERIC</name>
<sequence length="410" mass="46666">MSRVEMFAHLEDDVRQAEKTEGKVGRGEAPIKRRKDGSSLYESRDKQGINVIFKEPIYKLLSKIIDKPYFKKPEPMGGDPKTRNQRWKCSYHEAIEAETTTRSDRGGNEIEVIDPKDEDLPLGTIHMIGGPSHPSLENKIQSEIRMIRQMHEVLSVQSMPKKMKAAEARKECITFSKADLERVQHPHSDTLVVQLRIGGYDVKRILVDTGSSVEVMYYDLFKQLKLPQDKLKPSRAPLVRMKEVASTLHQAIKFVTPRGEEAIYEDQVVAKQCYLATVSTKAAVKEVQMVEEDIEVLEDVGRDLEAKVIEELPSLLSTPDEGELLYVYLAVSEHVVSSVLLREVAKEQRPIYFVSKTLTDCQMRYLPLEKLILALIVTSRKLGHHFQAHPILVYTEYPLKDVLSKANLSD</sequence>
<gene>
    <name evidence="3" type="ORF">Acr_17g0009880</name>
</gene>
<feature type="compositionally biased region" description="Basic and acidic residues" evidence="1">
    <location>
        <begin position="16"/>
        <end position="31"/>
    </location>
</feature>
<proteinExistence type="predicted"/>
<reference evidence="3 4" key="1">
    <citation type="submission" date="2019-07" db="EMBL/GenBank/DDBJ databases">
        <title>De Novo Assembly of kiwifruit Actinidia rufa.</title>
        <authorList>
            <person name="Sugita-Konishi S."/>
            <person name="Sato K."/>
            <person name="Mori E."/>
            <person name="Abe Y."/>
            <person name="Kisaki G."/>
            <person name="Hamano K."/>
            <person name="Suezawa K."/>
            <person name="Otani M."/>
            <person name="Fukuda T."/>
            <person name="Manabe T."/>
            <person name="Gomi K."/>
            <person name="Tabuchi M."/>
            <person name="Akimitsu K."/>
            <person name="Kataoka I."/>
        </authorList>
    </citation>
    <scope>NUCLEOTIDE SEQUENCE [LARGE SCALE GENOMIC DNA]</scope>
    <source>
        <strain evidence="4">cv. Fuchu</strain>
    </source>
</reference>
<dbReference type="EMBL" id="BJWL01000017">
    <property type="protein sequence ID" value="GFZ05416.1"/>
    <property type="molecule type" value="Genomic_DNA"/>
</dbReference>
<organism evidence="3 4">
    <name type="scientific">Actinidia rufa</name>
    <dbReference type="NCBI Taxonomy" id="165716"/>
    <lineage>
        <taxon>Eukaryota</taxon>
        <taxon>Viridiplantae</taxon>
        <taxon>Streptophyta</taxon>
        <taxon>Embryophyta</taxon>
        <taxon>Tracheophyta</taxon>
        <taxon>Spermatophyta</taxon>
        <taxon>Magnoliopsida</taxon>
        <taxon>eudicotyledons</taxon>
        <taxon>Gunneridae</taxon>
        <taxon>Pentapetalae</taxon>
        <taxon>asterids</taxon>
        <taxon>Ericales</taxon>
        <taxon>Actinidiaceae</taxon>
        <taxon>Actinidia</taxon>
    </lineage>
</organism>
<evidence type="ECO:0000313" key="3">
    <source>
        <dbReference type="EMBL" id="GFZ05416.1"/>
    </source>
</evidence>